<comment type="caution">
    <text evidence="1">The sequence shown here is derived from an EMBL/GenBank/DDBJ whole genome shotgun (WGS) entry which is preliminary data.</text>
</comment>
<proteinExistence type="predicted"/>
<accession>A0ABQ4EU27</accession>
<gene>
    <name evidence="1" type="ORF">Pma05_47360</name>
</gene>
<dbReference type="Proteomes" id="UP000621500">
    <property type="component" value="Unassembled WGS sequence"/>
</dbReference>
<keyword evidence="2" id="KW-1185">Reference proteome</keyword>
<name>A0ABQ4EU27_9ACTN</name>
<dbReference type="EMBL" id="BONX01000032">
    <property type="protein sequence ID" value="GIG98163.1"/>
    <property type="molecule type" value="Genomic_DNA"/>
</dbReference>
<sequence length="142" mass="14749">MYLPPTRSARFICASAGLSGTIGYQAGFTTRFTFFNLNRNGVQAPPVRPPNESFNTLNWALISDTGMSPSARVRRSLITWNTTSTVIPSLSGTPSGATPTRSAYAESTARSNSAASAEVSSFGSVLYGAPGLALAFGAAAFG</sequence>
<evidence type="ECO:0000313" key="1">
    <source>
        <dbReference type="EMBL" id="GIG98163.1"/>
    </source>
</evidence>
<protein>
    <submittedName>
        <fullName evidence="1">Uncharacterized protein</fullName>
    </submittedName>
</protein>
<evidence type="ECO:0000313" key="2">
    <source>
        <dbReference type="Proteomes" id="UP000621500"/>
    </source>
</evidence>
<organism evidence="1 2">
    <name type="scientific">Plantactinospora mayteni</name>
    <dbReference type="NCBI Taxonomy" id="566021"/>
    <lineage>
        <taxon>Bacteria</taxon>
        <taxon>Bacillati</taxon>
        <taxon>Actinomycetota</taxon>
        <taxon>Actinomycetes</taxon>
        <taxon>Micromonosporales</taxon>
        <taxon>Micromonosporaceae</taxon>
        <taxon>Plantactinospora</taxon>
    </lineage>
</organism>
<reference evidence="1 2" key="1">
    <citation type="submission" date="2021-01" db="EMBL/GenBank/DDBJ databases">
        <title>Whole genome shotgun sequence of Plantactinospora mayteni NBRC 109088.</title>
        <authorList>
            <person name="Komaki H."/>
            <person name="Tamura T."/>
        </authorList>
    </citation>
    <scope>NUCLEOTIDE SEQUENCE [LARGE SCALE GENOMIC DNA]</scope>
    <source>
        <strain evidence="1 2">NBRC 109088</strain>
    </source>
</reference>